<organism evidence="1 2">
    <name type="scientific">Stegodyphus mimosarum</name>
    <name type="common">African social velvet spider</name>
    <dbReference type="NCBI Taxonomy" id="407821"/>
    <lineage>
        <taxon>Eukaryota</taxon>
        <taxon>Metazoa</taxon>
        <taxon>Ecdysozoa</taxon>
        <taxon>Arthropoda</taxon>
        <taxon>Chelicerata</taxon>
        <taxon>Arachnida</taxon>
        <taxon>Araneae</taxon>
        <taxon>Araneomorphae</taxon>
        <taxon>Entelegynae</taxon>
        <taxon>Eresoidea</taxon>
        <taxon>Eresidae</taxon>
        <taxon>Stegodyphus</taxon>
    </lineage>
</organism>
<sequence>VSLSDADTPRRYLIISASSQLLRRILLTLVDSLYVSGIQSVEGTKDVTSFQNSKFSTDCRLE</sequence>
<dbReference type="Proteomes" id="UP000054359">
    <property type="component" value="Unassembled WGS sequence"/>
</dbReference>
<evidence type="ECO:0000313" key="2">
    <source>
        <dbReference type="Proteomes" id="UP000054359"/>
    </source>
</evidence>
<protein>
    <submittedName>
        <fullName evidence="1">Uncharacterized protein</fullName>
    </submittedName>
</protein>
<reference evidence="1 2" key="1">
    <citation type="submission" date="2013-11" db="EMBL/GenBank/DDBJ databases">
        <title>Genome sequencing of Stegodyphus mimosarum.</title>
        <authorList>
            <person name="Bechsgaard J."/>
        </authorList>
    </citation>
    <scope>NUCLEOTIDE SEQUENCE [LARGE SCALE GENOMIC DNA]</scope>
</reference>
<gene>
    <name evidence="1" type="ORF">X975_18851</name>
</gene>
<accession>A0A087UJH1</accession>
<name>A0A087UJH1_STEMI</name>
<feature type="non-terminal residue" evidence="1">
    <location>
        <position position="62"/>
    </location>
</feature>
<dbReference type="EMBL" id="KK120095">
    <property type="protein sequence ID" value="KFM77510.1"/>
    <property type="molecule type" value="Genomic_DNA"/>
</dbReference>
<feature type="non-terminal residue" evidence="1">
    <location>
        <position position="1"/>
    </location>
</feature>
<dbReference type="AlphaFoldDB" id="A0A087UJH1"/>
<keyword evidence="2" id="KW-1185">Reference proteome</keyword>
<proteinExistence type="predicted"/>
<evidence type="ECO:0000313" key="1">
    <source>
        <dbReference type="EMBL" id="KFM77510.1"/>
    </source>
</evidence>